<dbReference type="GO" id="GO:0005886">
    <property type="term" value="C:plasma membrane"/>
    <property type="evidence" value="ECO:0007669"/>
    <property type="project" value="TreeGrafter"/>
</dbReference>
<proteinExistence type="predicted"/>
<evidence type="ECO:0000313" key="3">
    <source>
        <dbReference type="Proteomes" id="UP000323521"/>
    </source>
</evidence>
<dbReference type="InterPro" id="IPR014729">
    <property type="entry name" value="Rossmann-like_a/b/a_fold"/>
</dbReference>
<dbReference type="Gene3D" id="3.40.50.620">
    <property type="entry name" value="HUPs"/>
    <property type="match status" value="1"/>
</dbReference>
<dbReference type="AlphaFoldDB" id="A0A3G1KTB6"/>
<dbReference type="PANTHER" id="PTHR30336:SF6">
    <property type="entry name" value="INTEGRAL MEMBRANE PROTEIN"/>
    <property type="match status" value="1"/>
</dbReference>
<dbReference type="RefSeq" id="WP_148135024.1">
    <property type="nucleotide sequence ID" value="NZ_CP017634.1"/>
</dbReference>
<dbReference type="Pfam" id="PF02698">
    <property type="entry name" value="DUF218"/>
    <property type="match status" value="1"/>
</dbReference>
<gene>
    <name evidence="2" type="ORF">DCMF_14165</name>
</gene>
<feature type="domain" description="DUF218" evidence="1">
    <location>
        <begin position="48"/>
        <end position="170"/>
    </location>
</feature>
<protein>
    <recommendedName>
        <fullName evidence="1">DUF218 domain-containing protein</fullName>
    </recommendedName>
</protein>
<dbReference type="EMBL" id="CP017634">
    <property type="protein sequence ID" value="ATW25753.1"/>
    <property type="molecule type" value="Genomic_DNA"/>
</dbReference>
<dbReference type="OrthoDB" id="9782395at2"/>
<accession>A0A3G1KTB6</accession>
<dbReference type="KEGG" id="fwa:DCMF_14165"/>
<reference evidence="2 3" key="1">
    <citation type="submission" date="2016-10" db="EMBL/GenBank/DDBJ databases">
        <title>Complete Genome Sequence of Peptococcaceae strain DCMF.</title>
        <authorList>
            <person name="Edwards R.J."/>
            <person name="Holland S.I."/>
            <person name="Deshpande N.P."/>
            <person name="Wong Y.K."/>
            <person name="Ertan H."/>
            <person name="Manefield M."/>
            <person name="Russell T.L."/>
            <person name="Lee M.J."/>
        </authorList>
    </citation>
    <scope>NUCLEOTIDE SEQUENCE [LARGE SCALE GENOMIC DNA]</scope>
    <source>
        <strain evidence="2 3">DCMF</strain>
    </source>
</reference>
<dbReference type="InterPro" id="IPR003848">
    <property type="entry name" value="DUF218"/>
</dbReference>
<dbReference type="PANTHER" id="PTHR30336">
    <property type="entry name" value="INNER MEMBRANE PROTEIN, PROBABLE PERMEASE"/>
    <property type="match status" value="1"/>
</dbReference>
<dbReference type="Proteomes" id="UP000323521">
    <property type="component" value="Chromosome"/>
</dbReference>
<name>A0A3G1KTB6_FORW1</name>
<evidence type="ECO:0000259" key="1">
    <source>
        <dbReference type="Pfam" id="PF02698"/>
    </source>
</evidence>
<evidence type="ECO:0000313" key="2">
    <source>
        <dbReference type="EMBL" id="ATW25753.1"/>
    </source>
</evidence>
<keyword evidence="3" id="KW-1185">Reference proteome</keyword>
<organism evidence="2 3">
    <name type="scientific">Formimonas warabiya</name>
    <dbReference type="NCBI Taxonomy" id="1761012"/>
    <lineage>
        <taxon>Bacteria</taxon>
        <taxon>Bacillati</taxon>
        <taxon>Bacillota</taxon>
        <taxon>Clostridia</taxon>
        <taxon>Eubacteriales</taxon>
        <taxon>Peptococcaceae</taxon>
        <taxon>Candidatus Formimonas</taxon>
    </lineage>
</organism>
<dbReference type="InterPro" id="IPR051599">
    <property type="entry name" value="Cell_Envelope_Assoc"/>
</dbReference>
<dbReference type="CDD" id="cd06259">
    <property type="entry name" value="YdcF-like"/>
    <property type="match status" value="1"/>
</dbReference>
<sequence length="223" mass="25341">MRRRMKGFLFCLSALAVAAVIYALIVSHYVQQEGKKYIVEAQDAPQADAILVLGARVFSNGNVSLMLRDRLTVGYELYQEKKAAKILVSGDHGQKEYDEVNTMKNFLKEKDIPSEDIFMDHAGFSTYESLYRARDIFQVKKVIIVTQEYHLMRALFIARELGLEAYGVPSDKHIYHGVMLRSELREIAARNKDFFTAKLIKPKPTYLGEVIPVTGDGRATDDQ</sequence>